<comment type="caution">
    <text evidence="6">The sequence shown here is derived from an EMBL/GenBank/DDBJ whole genome shotgun (WGS) entry which is preliminary data.</text>
</comment>
<evidence type="ECO:0000313" key="7">
    <source>
        <dbReference type="Proteomes" id="UP000034182"/>
    </source>
</evidence>
<accession>A0A0G2ESR3</accession>
<dbReference type="SMART" id="SM00822">
    <property type="entry name" value="PKS_KR"/>
    <property type="match status" value="1"/>
</dbReference>
<dbReference type="SUPFAM" id="SSF51735">
    <property type="entry name" value="NAD(P)-binding Rossmann-fold domains"/>
    <property type="match status" value="1"/>
</dbReference>
<dbReference type="Pfam" id="PF00106">
    <property type="entry name" value="adh_short"/>
    <property type="match status" value="1"/>
</dbReference>
<protein>
    <submittedName>
        <fullName evidence="6">Putative short-chain dehydrogenase reductase family</fullName>
    </submittedName>
</protein>
<evidence type="ECO:0000256" key="3">
    <source>
        <dbReference type="RuleBase" id="RU000363"/>
    </source>
</evidence>
<feature type="compositionally biased region" description="Low complexity" evidence="4">
    <location>
        <begin position="1"/>
        <end position="13"/>
    </location>
</feature>
<evidence type="ECO:0000256" key="2">
    <source>
        <dbReference type="ARBA" id="ARBA00023002"/>
    </source>
</evidence>
<dbReference type="PANTHER" id="PTHR24322:SF736">
    <property type="entry name" value="RETINOL DEHYDROGENASE 10"/>
    <property type="match status" value="1"/>
</dbReference>
<reference evidence="6 7" key="2">
    <citation type="submission" date="2015-05" db="EMBL/GenBank/DDBJ databases">
        <title>Distinctive expansion of gene families associated with plant cell wall degradation and secondary metabolism in the genomes of grapevine trunk pathogens.</title>
        <authorList>
            <person name="Lawrence D.P."/>
            <person name="Travadon R."/>
            <person name="Rolshausen P.E."/>
            <person name="Baumgartner K."/>
        </authorList>
    </citation>
    <scope>NUCLEOTIDE SEQUENCE [LARGE SCALE GENOMIC DNA]</scope>
    <source>
        <strain evidence="6">DS831</strain>
    </source>
</reference>
<name>A0A0G2ESR3_9PEZI</name>
<dbReference type="PRINTS" id="PR00081">
    <property type="entry name" value="GDHRDH"/>
</dbReference>
<evidence type="ECO:0000256" key="1">
    <source>
        <dbReference type="ARBA" id="ARBA00006484"/>
    </source>
</evidence>
<feature type="region of interest" description="Disordered" evidence="4">
    <location>
        <begin position="1"/>
        <end position="28"/>
    </location>
</feature>
<dbReference type="PANTHER" id="PTHR24322">
    <property type="entry name" value="PKSB"/>
    <property type="match status" value="1"/>
</dbReference>
<feature type="domain" description="Ketoreductase" evidence="5">
    <location>
        <begin position="111"/>
        <end position="296"/>
    </location>
</feature>
<evidence type="ECO:0000256" key="4">
    <source>
        <dbReference type="SAM" id="MobiDB-lite"/>
    </source>
</evidence>
<organism evidence="6 7">
    <name type="scientific">Diplodia seriata</name>
    <dbReference type="NCBI Taxonomy" id="420778"/>
    <lineage>
        <taxon>Eukaryota</taxon>
        <taxon>Fungi</taxon>
        <taxon>Dikarya</taxon>
        <taxon>Ascomycota</taxon>
        <taxon>Pezizomycotina</taxon>
        <taxon>Dothideomycetes</taxon>
        <taxon>Dothideomycetes incertae sedis</taxon>
        <taxon>Botryosphaeriales</taxon>
        <taxon>Botryosphaeriaceae</taxon>
        <taxon>Diplodia</taxon>
    </lineage>
</organism>
<comment type="similarity">
    <text evidence="1 3">Belongs to the short-chain dehydrogenases/reductases (SDR) family.</text>
</comment>
<gene>
    <name evidence="6" type="ORF">UCDDS831_g01860</name>
</gene>
<keyword evidence="2" id="KW-0560">Oxidoreductase</keyword>
<dbReference type="AlphaFoldDB" id="A0A0G2ESR3"/>
<evidence type="ECO:0000259" key="5">
    <source>
        <dbReference type="SMART" id="SM00822"/>
    </source>
</evidence>
<dbReference type="InterPro" id="IPR002347">
    <property type="entry name" value="SDR_fam"/>
</dbReference>
<dbReference type="InterPro" id="IPR036291">
    <property type="entry name" value="NAD(P)-bd_dom_sf"/>
</dbReference>
<dbReference type="PRINTS" id="PR00080">
    <property type="entry name" value="SDRFAMILY"/>
</dbReference>
<dbReference type="EMBL" id="LAQI01000035">
    <property type="protein sequence ID" value="KKY25767.1"/>
    <property type="molecule type" value="Genomic_DNA"/>
</dbReference>
<dbReference type="GO" id="GO:0016616">
    <property type="term" value="F:oxidoreductase activity, acting on the CH-OH group of donors, NAD or NADP as acceptor"/>
    <property type="evidence" value="ECO:0007669"/>
    <property type="project" value="TreeGrafter"/>
</dbReference>
<dbReference type="CDD" id="cd05339">
    <property type="entry name" value="17beta-HSDXI-like_SDR_c"/>
    <property type="match status" value="1"/>
</dbReference>
<sequence>MATTTAPTKVTPPIALPPPKDQQSQSTRRHAWYHPVTIDLLADIANRSIMHPFVACIIPLCLRAVGTPATWPRFQLSCAYAMAVTLWTLLVQVHGRRVAFGPARRVALGDEVVVVTGGARGLGALVAEVYGMRGASVAVLDVAELGEGERESMLEEKGVAYYQCDVGDRTEVERVYARIENDLGTPTVLINNAGVVNGKPLLDLSPAEVERNFRVNLLAHFNTLQTFLPGMLSAPDGGTIVTVSSVLGKVGAACLSDYTAAKAGLIAMHNSLLAELKQSSNPGAKNIKTVLVTPGQLGTQLFGDLATPSGFLAPIVEPVQVAQAIIKMIDAGEGGEISFPLYARWMEWMNVLPSGLQWMIRGASGVDDAMRNFGLDMNKKST</sequence>
<dbReference type="InterPro" id="IPR057326">
    <property type="entry name" value="KR_dom"/>
</dbReference>
<proteinExistence type="inferred from homology"/>
<evidence type="ECO:0000313" key="6">
    <source>
        <dbReference type="EMBL" id="KKY25767.1"/>
    </source>
</evidence>
<dbReference type="Proteomes" id="UP000034182">
    <property type="component" value="Unassembled WGS sequence"/>
</dbReference>
<dbReference type="Gene3D" id="3.40.50.720">
    <property type="entry name" value="NAD(P)-binding Rossmann-like Domain"/>
    <property type="match status" value="1"/>
</dbReference>
<reference evidence="6 7" key="1">
    <citation type="submission" date="2015-03" db="EMBL/GenBank/DDBJ databases">
        <authorList>
            <person name="Morales-Cruz A."/>
            <person name="Amrine K.C."/>
            <person name="Cantu D."/>
        </authorList>
    </citation>
    <scope>NUCLEOTIDE SEQUENCE [LARGE SCALE GENOMIC DNA]</scope>
    <source>
        <strain evidence="6">DS831</strain>
    </source>
</reference>